<accession>A0A062XXL1</accession>
<gene>
    <name evidence="5" type="ORF">EG19_00945</name>
</gene>
<comment type="caution">
    <text evidence="5">The sequence shown here is derived from an EMBL/GenBank/DDBJ whole genome shotgun (WGS) entry which is preliminary data.</text>
</comment>
<protein>
    <recommendedName>
        <fullName evidence="4">HTH lacI-type domain-containing protein</fullName>
    </recommendedName>
</protein>
<evidence type="ECO:0000313" key="5">
    <source>
        <dbReference type="EMBL" id="KDA54164.1"/>
    </source>
</evidence>
<dbReference type="InterPro" id="IPR046335">
    <property type="entry name" value="LacI/GalR-like_sensor"/>
</dbReference>
<proteinExistence type="predicted"/>
<sequence length="346" mass="37031">MAQRPKARTGRPPQRREPTIRDVAARAGVSLATVSRVLNNSALVSEEKKRRVLAAVAALGYTPHEAARSLVRRRTNTVAFILPEVSGDFYSQLLKGAELAAREFGFHLLVSGFHGESAEVRKTLRATRGRVDGIVLMWPEVHRDGLLSAIPEGTSVVLLGGAEDPHHPSLALDNVAGTEAAVRHLVSLGHRVIGHLQGPETNLDAQARRHAFLSVIRQTPGAVAVELPGDFTEGRGYEAAPLFLAQKPRPTAIFAANDASAIGLLLRLAELGVAVPEEISLVGFDDIPLARLVNPPLTTVAAGAEELGRKAVELVAASPPHPQPQRVLLPTRLVVRRSTAPPKEQP</sequence>
<dbReference type="InterPro" id="IPR010982">
    <property type="entry name" value="Lambda_DNA-bd_dom_sf"/>
</dbReference>
<dbReference type="PANTHER" id="PTHR30146">
    <property type="entry name" value="LACI-RELATED TRANSCRIPTIONAL REPRESSOR"/>
    <property type="match status" value="1"/>
</dbReference>
<dbReference type="Pfam" id="PF00356">
    <property type="entry name" value="LacI"/>
    <property type="match status" value="1"/>
</dbReference>
<dbReference type="PROSITE" id="PS50932">
    <property type="entry name" value="HTH_LACI_2"/>
    <property type="match status" value="1"/>
</dbReference>
<dbReference type="CDD" id="cd06267">
    <property type="entry name" value="PBP1_LacI_sugar_binding-like"/>
    <property type="match status" value="1"/>
</dbReference>
<dbReference type="PRINTS" id="PR00036">
    <property type="entry name" value="HTHLACI"/>
</dbReference>
<dbReference type="InterPro" id="IPR000843">
    <property type="entry name" value="HTH_LacI"/>
</dbReference>
<dbReference type="RefSeq" id="WP_081799934.1">
    <property type="nucleotide sequence ID" value="NZ_JMFG01000011.1"/>
</dbReference>
<evidence type="ECO:0000256" key="3">
    <source>
        <dbReference type="ARBA" id="ARBA00023163"/>
    </source>
</evidence>
<name>A0A062XXL1_9BACT</name>
<dbReference type="CDD" id="cd01392">
    <property type="entry name" value="HTH_LacI"/>
    <property type="match status" value="1"/>
</dbReference>
<dbReference type="SUPFAM" id="SSF53822">
    <property type="entry name" value="Periplasmic binding protein-like I"/>
    <property type="match status" value="1"/>
</dbReference>
<keyword evidence="6" id="KW-1185">Reference proteome</keyword>
<dbReference type="STRING" id="1312852.EG19_00945"/>
<dbReference type="EMBL" id="JMFG01000011">
    <property type="protein sequence ID" value="KDA54164.1"/>
    <property type="molecule type" value="Genomic_DNA"/>
</dbReference>
<dbReference type="GO" id="GO:0003700">
    <property type="term" value="F:DNA-binding transcription factor activity"/>
    <property type="evidence" value="ECO:0007669"/>
    <property type="project" value="TreeGrafter"/>
</dbReference>
<dbReference type="Proteomes" id="UP000027284">
    <property type="component" value="Unassembled WGS sequence"/>
</dbReference>
<dbReference type="Gene3D" id="1.10.260.40">
    <property type="entry name" value="lambda repressor-like DNA-binding domains"/>
    <property type="match status" value="1"/>
</dbReference>
<keyword evidence="1" id="KW-0805">Transcription regulation</keyword>
<dbReference type="SMART" id="SM00354">
    <property type="entry name" value="HTH_LACI"/>
    <property type="match status" value="1"/>
</dbReference>
<dbReference type="SUPFAM" id="SSF47413">
    <property type="entry name" value="lambda repressor-like DNA-binding domains"/>
    <property type="match status" value="1"/>
</dbReference>
<dbReference type="PROSITE" id="PS00356">
    <property type="entry name" value="HTH_LACI_1"/>
    <property type="match status" value="1"/>
</dbReference>
<evidence type="ECO:0000259" key="4">
    <source>
        <dbReference type="PROSITE" id="PS50932"/>
    </source>
</evidence>
<keyword evidence="3" id="KW-0804">Transcription</keyword>
<dbReference type="InterPro" id="IPR028082">
    <property type="entry name" value="Peripla_BP_I"/>
</dbReference>
<dbReference type="Gene3D" id="3.40.50.2300">
    <property type="match status" value="2"/>
</dbReference>
<reference evidence="5 6" key="1">
    <citation type="submission" date="2014-04" db="EMBL/GenBank/DDBJ databases">
        <title>The Genome Sequence of Thermoanaerobaculum aquaticum MP-01, The First Cultivated Group 23 Acidobacterium.</title>
        <authorList>
            <person name="Stamps B.W."/>
            <person name="Losey N.A."/>
            <person name="Lawson P.A."/>
            <person name="Stevenson B.S."/>
        </authorList>
    </citation>
    <scope>NUCLEOTIDE SEQUENCE [LARGE SCALE GENOMIC DNA]</scope>
    <source>
        <strain evidence="5 6">MP-01</strain>
    </source>
</reference>
<evidence type="ECO:0000256" key="2">
    <source>
        <dbReference type="ARBA" id="ARBA00023125"/>
    </source>
</evidence>
<organism evidence="5 6">
    <name type="scientific">Thermoanaerobaculum aquaticum</name>
    <dbReference type="NCBI Taxonomy" id="1312852"/>
    <lineage>
        <taxon>Bacteria</taxon>
        <taxon>Pseudomonadati</taxon>
        <taxon>Acidobacteriota</taxon>
        <taxon>Thermoanaerobaculia</taxon>
        <taxon>Thermoanaerobaculales</taxon>
        <taxon>Thermoanaerobaculaceae</taxon>
        <taxon>Thermoanaerobaculum</taxon>
    </lineage>
</organism>
<feature type="domain" description="HTH lacI-type" evidence="4">
    <location>
        <begin position="18"/>
        <end position="72"/>
    </location>
</feature>
<dbReference type="PANTHER" id="PTHR30146:SF109">
    <property type="entry name" value="HTH-TYPE TRANSCRIPTIONAL REGULATOR GALS"/>
    <property type="match status" value="1"/>
</dbReference>
<keyword evidence="2" id="KW-0238">DNA-binding</keyword>
<dbReference type="GO" id="GO:0000976">
    <property type="term" value="F:transcription cis-regulatory region binding"/>
    <property type="evidence" value="ECO:0007669"/>
    <property type="project" value="TreeGrafter"/>
</dbReference>
<dbReference type="AlphaFoldDB" id="A0A062XXL1"/>
<evidence type="ECO:0000313" key="6">
    <source>
        <dbReference type="Proteomes" id="UP000027284"/>
    </source>
</evidence>
<dbReference type="Pfam" id="PF13377">
    <property type="entry name" value="Peripla_BP_3"/>
    <property type="match status" value="1"/>
</dbReference>
<evidence type="ECO:0000256" key="1">
    <source>
        <dbReference type="ARBA" id="ARBA00023015"/>
    </source>
</evidence>